<proteinExistence type="predicted"/>
<sequence>MKIARYLLQQLFISFFGIVQLDIILNPQMIELLFGENETTTKIPLQIQSQNAILYSIYKNNDNYFLKFAMNHIISNQVTVRYFGDTNLERNTNILFKMLTNGGDKFSKICCCYNHSLELNDIIIEVL</sequence>
<name>A0ACB0XV82_MELEN</name>
<reference evidence="1" key="1">
    <citation type="submission" date="2023-11" db="EMBL/GenBank/DDBJ databases">
        <authorList>
            <person name="Poullet M."/>
        </authorList>
    </citation>
    <scope>NUCLEOTIDE SEQUENCE</scope>
    <source>
        <strain evidence="1">E1834</strain>
    </source>
</reference>
<dbReference type="Proteomes" id="UP001497535">
    <property type="component" value="Unassembled WGS sequence"/>
</dbReference>
<accession>A0ACB0XV82</accession>
<organism evidence="1 2">
    <name type="scientific">Meloidogyne enterolobii</name>
    <name type="common">Root-knot nematode worm</name>
    <name type="synonym">Meloidogyne mayaguensis</name>
    <dbReference type="NCBI Taxonomy" id="390850"/>
    <lineage>
        <taxon>Eukaryota</taxon>
        <taxon>Metazoa</taxon>
        <taxon>Ecdysozoa</taxon>
        <taxon>Nematoda</taxon>
        <taxon>Chromadorea</taxon>
        <taxon>Rhabditida</taxon>
        <taxon>Tylenchina</taxon>
        <taxon>Tylenchomorpha</taxon>
        <taxon>Tylenchoidea</taxon>
        <taxon>Meloidogynidae</taxon>
        <taxon>Meloidogyninae</taxon>
        <taxon>Meloidogyne</taxon>
    </lineage>
</organism>
<protein>
    <submittedName>
        <fullName evidence="1">Uncharacterized protein</fullName>
    </submittedName>
</protein>
<keyword evidence="2" id="KW-1185">Reference proteome</keyword>
<evidence type="ECO:0000313" key="2">
    <source>
        <dbReference type="Proteomes" id="UP001497535"/>
    </source>
</evidence>
<gene>
    <name evidence="1" type="ORF">MENTE1834_LOCUS3913</name>
</gene>
<evidence type="ECO:0000313" key="1">
    <source>
        <dbReference type="EMBL" id="CAK5018696.1"/>
    </source>
</evidence>
<comment type="caution">
    <text evidence="1">The sequence shown here is derived from an EMBL/GenBank/DDBJ whole genome shotgun (WGS) entry which is preliminary data.</text>
</comment>
<dbReference type="EMBL" id="CAVMJV010000003">
    <property type="protein sequence ID" value="CAK5018696.1"/>
    <property type="molecule type" value="Genomic_DNA"/>
</dbReference>